<reference evidence="7 8" key="1">
    <citation type="journal article" date="2012" name="BMC Genomics">
        <title>Comparative genomics of bacteria in the genus Providencia isolated from wild Drosophila melanogaster.</title>
        <authorList>
            <person name="Galac M.R."/>
            <person name="Lazzaro B.P."/>
        </authorList>
    </citation>
    <scope>NUCLEOTIDE SEQUENCE [LARGE SCALE GENOMIC DNA]</scope>
    <source>
        <strain evidence="7 8">DSM 19967</strain>
    </source>
</reference>
<evidence type="ECO:0000256" key="3">
    <source>
        <dbReference type="ARBA" id="ARBA00022679"/>
    </source>
</evidence>
<dbReference type="PANTHER" id="PTHR30201">
    <property type="entry name" value="TRIPHOSPHORIBOSYL-DEPHOSPHO-COA SYNTHASE"/>
    <property type="match status" value="1"/>
</dbReference>
<protein>
    <recommendedName>
        <fullName evidence="6">Probable 2-(5''-triphosphoribosyl)-3'-dephosphocoenzyme-A synthase</fullName>
        <shortName evidence="6">2-(5''-triphosphoribosyl)-3'-dephospho-CoA synthase</shortName>
        <ecNumber evidence="6">2.4.2.52</ecNumber>
    </recommendedName>
</protein>
<evidence type="ECO:0000256" key="5">
    <source>
        <dbReference type="ARBA" id="ARBA00022840"/>
    </source>
</evidence>
<dbReference type="Proteomes" id="UP000010290">
    <property type="component" value="Chromosome"/>
</dbReference>
<sequence length="296" mass="32752">MRPIMVENNELLSQEKVDYFSQLGWQAMLAEVNLSPKPGLVDKFNTGAHKDMALTDFHLSANAIAKHFPDFLFAGAKYKHLPLPQVLTKIRIIGIACEKSMFHATSGVNTHKGTIFSLGLMLTVIGRKLALNLPLIAESICQDVAQMCQGITAELKQNTIRPTAGQRLYQAYGLTGARGEAECGYKLVTELSLPYYLKQLINGTDPEIALINTLILLMENNNDTNIANRGGIDGLIWVKEKAKLILTQQSLNKSDYLTIIKNFDDECIIKNLSPGGSADLLILTWFLARLPHSNKI</sequence>
<gene>
    <name evidence="6 7" type="primary">citG</name>
    <name evidence="7" type="ORF">OO7_07784</name>
</gene>
<keyword evidence="7" id="KW-0328">Glycosyltransferase</keyword>
<accession>K8WDF1</accession>
<keyword evidence="4 6" id="KW-0547">Nucleotide-binding</keyword>
<evidence type="ECO:0000256" key="2">
    <source>
        <dbReference type="ARBA" id="ARBA00006812"/>
    </source>
</evidence>
<dbReference type="OrthoDB" id="114886at2"/>
<evidence type="ECO:0000256" key="1">
    <source>
        <dbReference type="ARBA" id="ARBA00001210"/>
    </source>
</evidence>
<dbReference type="InterPro" id="IPR017551">
    <property type="entry name" value="TriPribosyl-deP-CoA_syn_CitG"/>
</dbReference>
<dbReference type="RefSeq" id="WP_008915393.1">
    <property type="nucleotide sequence ID" value="NZ_CM001773.1"/>
</dbReference>
<evidence type="ECO:0000313" key="8">
    <source>
        <dbReference type="Proteomes" id="UP000010290"/>
    </source>
</evidence>
<dbReference type="GO" id="GO:0046917">
    <property type="term" value="F:triphosphoribosyl-dephospho-CoA synthase activity"/>
    <property type="evidence" value="ECO:0007669"/>
    <property type="project" value="UniProtKB-UniRule"/>
</dbReference>
<dbReference type="GO" id="GO:0016757">
    <property type="term" value="F:glycosyltransferase activity"/>
    <property type="evidence" value="ECO:0007669"/>
    <property type="project" value="UniProtKB-KW"/>
</dbReference>
<dbReference type="HAMAP" id="MF_00397">
    <property type="entry name" value="CitG"/>
    <property type="match status" value="1"/>
</dbReference>
<dbReference type="EMBL" id="AKKN01000007">
    <property type="protein sequence ID" value="EKT58599.1"/>
    <property type="molecule type" value="Genomic_DNA"/>
</dbReference>
<keyword evidence="8" id="KW-1185">Reference proteome</keyword>
<dbReference type="GO" id="GO:0005524">
    <property type="term" value="F:ATP binding"/>
    <property type="evidence" value="ECO:0007669"/>
    <property type="project" value="UniProtKB-KW"/>
</dbReference>
<dbReference type="AlphaFoldDB" id="K8WDF1"/>
<dbReference type="NCBIfam" id="TIGR03125">
    <property type="entry name" value="citrate_citG"/>
    <property type="match status" value="1"/>
</dbReference>
<dbReference type="GO" id="GO:0051191">
    <property type="term" value="P:prosthetic group biosynthetic process"/>
    <property type="evidence" value="ECO:0007669"/>
    <property type="project" value="TreeGrafter"/>
</dbReference>
<comment type="similarity">
    <text evidence="2 6">Belongs to the CitG/MdcB family.</text>
</comment>
<proteinExistence type="inferred from homology"/>
<name>K8WDF1_9GAMM</name>
<dbReference type="PANTHER" id="PTHR30201:SF2">
    <property type="entry name" value="2-(5''-TRIPHOSPHORIBOSYL)-3'-DEPHOSPHOCOENZYME-A SYNTHASE"/>
    <property type="match status" value="1"/>
</dbReference>
<dbReference type="Pfam" id="PF01874">
    <property type="entry name" value="CitG"/>
    <property type="match status" value="1"/>
</dbReference>
<organism evidence="7 8">
    <name type="scientific">Providencia sneebia DSM 19967</name>
    <dbReference type="NCBI Taxonomy" id="1141660"/>
    <lineage>
        <taxon>Bacteria</taxon>
        <taxon>Pseudomonadati</taxon>
        <taxon>Pseudomonadota</taxon>
        <taxon>Gammaproteobacteria</taxon>
        <taxon>Enterobacterales</taxon>
        <taxon>Morganellaceae</taxon>
        <taxon>Providencia</taxon>
    </lineage>
</organism>
<keyword evidence="3 6" id="KW-0808">Transferase</keyword>
<dbReference type="EC" id="2.4.2.52" evidence="6"/>
<evidence type="ECO:0000256" key="4">
    <source>
        <dbReference type="ARBA" id="ARBA00022741"/>
    </source>
</evidence>
<dbReference type="HOGENOM" id="CLU_056179_1_0_6"/>
<keyword evidence="5 6" id="KW-0067">ATP-binding</keyword>
<dbReference type="Gene3D" id="1.10.4200.10">
    <property type="entry name" value="Triphosphoribosyl-dephospho-CoA protein"/>
    <property type="match status" value="1"/>
</dbReference>
<comment type="catalytic activity">
    <reaction evidence="1 6">
        <text>3'-dephospho-CoA + ATP = 2'-(5''-triphospho-alpha-D-ribosyl)-3'-dephospho-CoA + adenine</text>
        <dbReference type="Rhea" id="RHEA:15117"/>
        <dbReference type="ChEBI" id="CHEBI:16708"/>
        <dbReference type="ChEBI" id="CHEBI:30616"/>
        <dbReference type="ChEBI" id="CHEBI:57328"/>
        <dbReference type="ChEBI" id="CHEBI:61378"/>
        <dbReference type="EC" id="2.4.2.52"/>
    </reaction>
</comment>
<evidence type="ECO:0000256" key="6">
    <source>
        <dbReference type="HAMAP-Rule" id="MF_00397"/>
    </source>
</evidence>
<dbReference type="InterPro" id="IPR002736">
    <property type="entry name" value="CitG"/>
</dbReference>
<comment type="caution">
    <text evidence="7">The sequence shown here is derived from an EMBL/GenBank/DDBJ whole genome shotgun (WGS) entry which is preliminary data.</text>
</comment>
<dbReference type="PATRIC" id="fig|1141660.3.peg.1560"/>
<evidence type="ECO:0000313" key="7">
    <source>
        <dbReference type="EMBL" id="EKT58599.1"/>
    </source>
</evidence>